<keyword evidence="1" id="KW-0732">Signal</keyword>
<dbReference type="AlphaFoldDB" id="Q9XU92"/>
<dbReference type="CTD" id="186468"/>
<dbReference type="KEGG" id="cel:CELE_F57G8.7"/>
<evidence type="ECO:0000313" key="3">
    <source>
        <dbReference type="Proteomes" id="UP000001940"/>
    </source>
</evidence>
<dbReference type="eggNOG" id="ENOG502TI7Z">
    <property type="taxonomic scope" value="Eukaryota"/>
</dbReference>
<sequence length="131" mass="14105">MKTIILFLALTSFAYAGSLGLAIPAGAKDVHLPITIGDIKAITRKLKNGSVETWNVVGPNKGTWVDSKGKKIDSSNYSYKAGTIVIKKVSKNDEGFYDYEPLTTFAPEKLPPGVHVDPVQRGLDLTVISSV</sequence>
<dbReference type="WormBase" id="F57G8.7">
    <property type="protein sequence ID" value="CE42981"/>
    <property type="gene ID" value="WBGene00010216"/>
</dbReference>
<keyword evidence="5" id="KW-1267">Proteomics identification</keyword>
<keyword evidence="3" id="KW-1185">Reference proteome</keyword>
<reference evidence="2 3" key="1">
    <citation type="journal article" date="1998" name="Science">
        <title>Genome sequence of the nematode C. elegans: a platform for investigating biology.</title>
        <authorList>
            <consortium name="The C. elegans sequencing consortium"/>
            <person name="Sulson J.E."/>
            <person name="Waterston R."/>
        </authorList>
    </citation>
    <scope>NUCLEOTIDE SEQUENCE [LARGE SCALE GENOMIC DNA]</scope>
    <source>
        <strain evidence="2 3">Bristol N2</strain>
    </source>
</reference>
<name>Q9XU92_CAEEL</name>
<dbReference type="PaxDb" id="6239-F57G8.7"/>
<dbReference type="InParanoid" id="Q9XU92"/>
<dbReference type="GeneID" id="186468"/>
<organism evidence="2 3">
    <name type="scientific">Caenorhabditis elegans</name>
    <dbReference type="NCBI Taxonomy" id="6239"/>
    <lineage>
        <taxon>Eukaryota</taxon>
        <taxon>Metazoa</taxon>
        <taxon>Ecdysozoa</taxon>
        <taxon>Nematoda</taxon>
        <taxon>Chromadorea</taxon>
        <taxon>Rhabditida</taxon>
        <taxon>Rhabditina</taxon>
        <taxon>Rhabditomorpha</taxon>
        <taxon>Rhabditoidea</taxon>
        <taxon>Rhabditidae</taxon>
        <taxon>Peloderinae</taxon>
        <taxon>Caenorhabditis</taxon>
    </lineage>
</organism>
<dbReference type="FunCoup" id="Q9XU92">
    <property type="interactions" value="1111"/>
</dbReference>
<dbReference type="MINT" id="Q9XU92"/>
<dbReference type="PANTHER" id="PTHR35182">
    <property type="entry name" value="PROTEIN CBG13762"/>
    <property type="match status" value="1"/>
</dbReference>
<dbReference type="STRING" id="6239.F57G8.7.1"/>
<dbReference type="UCSC" id="F57G8.7">
    <property type="organism name" value="c. elegans"/>
</dbReference>
<dbReference type="IntAct" id="Q9XU92">
    <property type="interactions" value="1"/>
</dbReference>
<protein>
    <submittedName>
        <fullName evidence="2">Conserved domain protein</fullName>
    </submittedName>
</protein>
<dbReference type="PeptideAtlas" id="Q9XU92"/>
<feature type="signal peptide" evidence="1">
    <location>
        <begin position="1"/>
        <end position="16"/>
    </location>
</feature>
<evidence type="ECO:0000313" key="2">
    <source>
        <dbReference type="EMBL" id="CAB05531.2"/>
    </source>
</evidence>
<gene>
    <name evidence="2" type="ORF">CELE_F57G8.7</name>
    <name evidence="2 4" type="ORF">F57G8.7</name>
</gene>
<dbReference type="PANTHER" id="PTHR35182:SF2">
    <property type="entry name" value="CONSERVED DOMAIN PROTEIN-RELATED"/>
    <property type="match status" value="1"/>
</dbReference>
<dbReference type="HOGENOM" id="CLU_1929470_0_0_1"/>
<feature type="chain" id="PRO_5004336920" evidence="1">
    <location>
        <begin position="17"/>
        <end position="131"/>
    </location>
</feature>
<dbReference type="AGR" id="WB:WBGene00010216"/>
<dbReference type="EMBL" id="BX284605">
    <property type="protein sequence ID" value="CAB05531.2"/>
    <property type="molecule type" value="Genomic_DNA"/>
</dbReference>
<evidence type="ECO:0000313" key="4">
    <source>
        <dbReference type="WormBase" id="F57G8.7"/>
    </source>
</evidence>
<dbReference type="OrthoDB" id="5835725at2759"/>
<proteinExistence type="evidence at protein level"/>
<dbReference type="Bgee" id="WBGene00010216">
    <property type="expression patterns" value="Expressed in adult organism and 1 other cell type or tissue"/>
</dbReference>
<dbReference type="RefSeq" id="NP_507127.2">
    <property type="nucleotide sequence ID" value="NM_074726.2"/>
</dbReference>
<evidence type="ECO:0007829" key="5">
    <source>
        <dbReference type="PeptideAtlas" id="Q9XU92"/>
    </source>
</evidence>
<dbReference type="OMA" id="GTWVDSK"/>
<dbReference type="Proteomes" id="UP000001940">
    <property type="component" value="Chromosome V"/>
</dbReference>
<evidence type="ECO:0000256" key="1">
    <source>
        <dbReference type="SAM" id="SignalP"/>
    </source>
</evidence>
<accession>Q9XU92</accession>